<protein>
    <submittedName>
        <fullName evidence="1">Uncharacterized protein</fullName>
    </submittedName>
</protein>
<evidence type="ECO:0000313" key="1">
    <source>
        <dbReference type="EMBL" id="KAL2455325.1"/>
    </source>
</evidence>
<proteinExistence type="predicted"/>
<dbReference type="EMBL" id="JBFOLK010000194">
    <property type="protein sequence ID" value="KAL2455325.1"/>
    <property type="molecule type" value="Genomic_DNA"/>
</dbReference>
<sequence>MFIPPSELLDDDDLKWYISIHKDTTLCVICVPRVRCSTSHIDVAAITCNIDASTTPTYTLEGGLIGRDNVQYCINVLNIFIILRRIQNFENDMDSNVEKTNNANTMEPKCFIHHLSNPNYVTQNNGIILNSLDTINT</sequence>
<evidence type="ECO:0000313" key="2">
    <source>
        <dbReference type="Proteomes" id="UP001604336"/>
    </source>
</evidence>
<comment type="caution">
    <text evidence="1">The sequence shown here is derived from an EMBL/GenBank/DDBJ whole genome shotgun (WGS) entry which is preliminary data.</text>
</comment>
<dbReference type="AlphaFoldDB" id="A0ABD1NUN7"/>
<name>A0ABD1NUN7_9LAMI</name>
<keyword evidence="2" id="KW-1185">Reference proteome</keyword>
<accession>A0ABD1NUN7</accession>
<reference evidence="2" key="1">
    <citation type="submission" date="2024-07" db="EMBL/GenBank/DDBJ databases">
        <title>Two chromosome-level genome assemblies of Korean endemic species Abeliophyllum distichum and Forsythia ovata (Oleaceae).</title>
        <authorList>
            <person name="Jang H."/>
        </authorList>
    </citation>
    <scope>NUCLEOTIDE SEQUENCE [LARGE SCALE GENOMIC DNA]</scope>
</reference>
<gene>
    <name evidence="1" type="ORF">Adt_47331</name>
</gene>
<organism evidence="1 2">
    <name type="scientific">Abeliophyllum distichum</name>
    <dbReference type="NCBI Taxonomy" id="126358"/>
    <lineage>
        <taxon>Eukaryota</taxon>
        <taxon>Viridiplantae</taxon>
        <taxon>Streptophyta</taxon>
        <taxon>Embryophyta</taxon>
        <taxon>Tracheophyta</taxon>
        <taxon>Spermatophyta</taxon>
        <taxon>Magnoliopsida</taxon>
        <taxon>eudicotyledons</taxon>
        <taxon>Gunneridae</taxon>
        <taxon>Pentapetalae</taxon>
        <taxon>asterids</taxon>
        <taxon>lamiids</taxon>
        <taxon>Lamiales</taxon>
        <taxon>Oleaceae</taxon>
        <taxon>Forsythieae</taxon>
        <taxon>Abeliophyllum</taxon>
    </lineage>
</organism>
<dbReference type="Proteomes" id="UP001604336">
    <property type="component" value="Unassembled WGS sequence"/>
</dbReference>